<sequence>MKMASRTKLGLITAAAGLAATMSPLALASPARFEEFRYEGRSQEQVTVGPGQYRNPVLSGYYPDPSITRVGEDYYLVTSTFTHFPGLPIFHSRDLVTWKQIGNAIDRPGQLDFTGLQVSKGVFAPDISWHDGTFYIVGTCVGCRDNFFITAKNPAGPWSDPTWLPFEGIDPSIHWDGDRAYIVNNRAPDEPPRYDGHRAIWIQEFDWRAGTMVGESTQLVNGGIDLRTKPIWIEGPHIIRKDGFYYLIAAEGGTGDKHSEVVLRSSQLRGPYTPYAGNPILSQRTLDPRRPNPVTSAGHAKFVQTPDGEWWATFLATRPYDDDTYNIGRETFLLPVTWRAGWPLILPDGERIPFVAKRPALAADTPASPPLSGDFGYIDSFDGPALAPQWLTVRTPKAPFHRLDRGALVIEGAAAMGDQSGVPGFIGRRQQHHIATMSTVLEYAPDKDGARAGLAAMQSDQSFLFFGITRMEGKPMVALFVRDRADVDTLVAAHPLESQGPVTLTIRADGGNMAFDYAAGGRSRTLKAGLDARFLSTRRARGFTGTLVGPYVHTP</sequence>
<keyword evidence="5" id="KW-0732">Signal</keyword>
<dbReference type="InterPro" id="IPR041542">
    <property type="entry name" value="GH43_C2"/>
</dbReference>
<dbReference type="Pfam" id="PF17851">
    <property type="entry name" value="GH43_C2"/>
    <property type="match status" value="1"/>
</dbReference>
<keyword evidence="3 4" id="KW-0326">Glycosidase</keyword>
<evidence type="ECO:0000256" key="1">
    <source>
        <dbReference type="ARBA" id="ARBA00009865"/>
    </source>
</evidence>
<dbReference type="Pfam" id="PF04616">
    <property type="entry name" value="Glyco_hydro_43"/>
    <property type="match status" value="1"/>
</dbReference>
<protein>
    <submittedName>
        <fullName evidence="7">Glycoside hydrolase 43 family protein</fullName>
    </submittedName>
</protein>
<evidence type="ECO:0000256" key="3">
    <source>
        <dbReference type="ARBA" id="ARBA00023295"/>
    </source>
</evidence>
<reference evidence="7 8" key="1">
    <citation type="submission" date="2017-03" db="EMBL/GenBank/DDBJ databases">
        <title>Complete genome sequence of Blastomonas fulva degrading microcsystin LR.</title>
        <authorList>
            <person name="Lee H.-g."/>
            <person name="Jin L."/>
            <person name="oh H.-M."/>
        </authorList>
    </citation>
    <scope>NUCLEOTIDE SEQUENCE [LARGE SCALE GENOMIC DNA]</scope>
    <source>
        <strain evidence="7 8">T2</strain>
    </source>
</reference>
<dbReference type="Proteomes" id="UP000258016">
    <property type="component" value="Chromosome"/>
</dbReference>
<dbReference type="InterPro" id="IPR006710">
    <property type="entry name" value="Glyco_hydro_43"/>
</dbReference>
<evidence type="ECO:0000259" key="6">
    <source>
        <dbReference type="Pfam" id="PF17851"/>
    </source>
</evidence>
<accession>A0ABN5BAT7</accession>
<dbReference type="SUPFAM" id="SSF75005">
    <property type="entry name" value="Arabinanase/levansucrase/invertase"/>
    <property type="match status" value="1"/>
</dbReference>
<dbReference type="GO" id="GO:0016787">
    <property type="term" value="F:hydrolase activity"/>
    <property type="evidence" value="ECO:0007669"/>
    <property type="project" value="UniProtKB-KW"/>
</dbReference>
<comment type="similarity">
    <text evidence="1 4">Belongs to the glycosyl hydrolase 43 family.</text>
</comment>
<feature type="domain" description="Beta-xylosidase C-terminal Concanavalin A-like" evidence="6">
    <location>
        <begin position="379"/>
        <end position="552"/>
    </location>
</feature>
<dbReference type="SUPFAM" id="SSF49899">
    <property type="entry name" value="Concanavalin A-like lectins/glucanases"/>
    <property type="match status" value="1"/>
</dbReference>
<dbReference type="Gene3D" id="2.60.120.200">
    <property type="match status" value="1"/>
</dbReference>
<keyword evidence="8" id="KW-1185">Reference proteome</keyword>
<dbReference type="CDD" id="cd18617">
    <property type="entry name" value="GH43_XynB-like"/>
    <property type="match status" value="1"/>
</dbReference>
<dbReference type="InterPro" id="IPR023296">
    <property type="entry name" value="Glyco_hydro_beta-prop_sf"/>
</dbReference>
<dbReference type="InterPro" id="IPR013320">
    <property type="entry name" value="ConA-like_dom_sf"/>
</dbReference>
<dbReference type="PANTHER" id="PTHR42812:SF12">
    <property type="entry name" value="BETA-XYLOSIDASE-RELATED"/>
    <property type="match status" value="1"/>
</dbReference>
<dbReference type="InterPro" id="IPR051795">
    <property type="entry name" value="Glycosyl_Hydrlase_43"/>
</dbReference>
<name>A0ABN5BAT7_9SPHN</name>
<organism evidence="7 8">
    <name type="scientific">Blastomonas fulva</name>
    <dbReference type="NCBI Taxonomy" id="1550728"/>
    <lineage>
        <taxon>Bacteria</taxon>
        <taxon>Pseudomonadati</taxon>
        <taxon>Pseudomonadota</taxon>
        <taxon>Alphaproteobacteria</taxon>
        <taxon>Sphingomonadales</taxon>
        <taxon>Sphingomonadaceae</taxon>
        <taxon>Blastomonas</taxon>
    </lineage>
</organism>
<dbReference type="EMBL" id="CP020083">
    <property type="protein sequence ID" value="ASR52789.1"/>
    <property type="molecule type" value="Genomic_DNA"/>
</dbReference>
<feature type="signal peptide" evidence="5">
    <location>
        <begin position="1"/>
        <end position="28"/>
    </location>
</feature>
<evidence type="ECO:0000256" key="5">
    <source>
        <dbReference type="SAM" id="SignalP"/>
    </source>
</evidence>
<evidence type="ECO:0000256" key="2">
    <source>
        <dbReference type="ARBA" id="ARBA00022801"/>
    </source>
</evidence>
<evidence type="ECO:0000313" key="7">
    <source>
        <dbReference type="EMBL" id="ASR52789.1"/>
    </source>
</evidence>
<dbReference type="PANTHER" id="PTHR42812">
    <property type="entry name" value="BETA-XYLOSIDASE"/>
    <property type="match status" value="1"/>
</dbReference>
<evidence type="ECO:0000313" key="8">
    <source>
        <dbReference type="Proteomes" id="UP000258016"/>
    </source>
</evidence>
<dbReference type="Gene3D" id="2.115.10.20">
    <property type="entry name" value="Glycosyl hydrolase domain, family 43"/>
    <property type="match status" value="1"/>
</dbReference>
<gene>
    <name evidence="7" type="ORF">B5J99_16080</name>
</gene>
<evidence type="ECO:0000256" key="4">
    <source>
        <dbReference type="RuleBase" id="RU361187"/>
    </source>
</evidence>
<proteinExistence type="inferred from homology"/>
<keyword evidence="2 4" id="KW-0378">Hydrolase</keyword>
<feature type="chain" id="PRO_5046884410" evidence="5">
    <location>
        <begin position="29"/>
        <end position="555"/>
    </location>
</feature>